<evidence type="ECO:0000313" key="4">
    <source>
        <dbReference type="Proteomes" id="UP001210231"/>
    </source>
</evidence>
<organism evidence="3 4">
    <name type="scientific">Polluticaenibacter yanchengensis</name>
    <dbReference type="NCBI Taxonomy" id="3014562"/>
    <lineage>
        <taxon>Bacteria</taxon>
        <taxon>Pseudomonadati</taxon>
        <taxon>Bacteroidota</taxon>
        <taxon>Chitinophagia</taxon>
        <taxon>Chitinophagales</taxon>
        <taxon>Chitinophagaceae</taxon>
        <taxon>Polluticaenibacter</taxon>
    </lineage>
</organism>
<name>A0ABT4UM91_9BACT</name>
<evidence type="ECO:0000259" key="2">
    <source>
        <dbReference type="Pfam" id="PF00144"/>
    </source>
</evidence>
<dbReference type="InterPro" id="IPR012338">
    <property type="entry name" value="Beta-lactam/transpept-like"/>
</dbReference>
<reference evidence="3 4" key="1">
    <citation type="submission" date="2022-12" db="EMBL/GenBank/DDBJ databases">
        <title>Chitinophagaceae gen. sp. nov., a new member of the family Chitinophagaceae, isolated from soil in a chemical factory.</title>
        <authorList>
            <person name="Ke Z."/>
        </authorList>
    </citation>
    <scope>NUCLEOTIDE SEQUENCE [LARGE SCALE GENOMIC DNA]</scope>
    <source>
        <strain evidence="3 4">LY-5</strain>
    </source>
</reference>
<comment type="caution">
    <text evidence="3">The sequence shown here is derived from an EMBL/GenBank/DDBJ whole genome shotgun (WGS) entry which is preliminary data.</text>
</comment>
<accession>A0ABT4UM91</accession>
<keyword evidence="3" id="KW-0378">Hydrolase</keyword>
<evidence type="ECO:0000256" key="1">
    <source>
        <dbReference type="SAM" id="SignalP"/>
    </source>
</evidence>
<sequence>MLKFIKHLSVILSLLLVHIARSQDIQKQNDIMTKKVINWLNKNEPDSIYRYFDATMKNALSKEVFIQSVNTQLALLMPVEATTFHSFASPVSFYRLKVKGDSLHFQIATNNEGLISGLFLKPLNIAQKARPTSAISKTIDSIAQLAYGYLNNKDADALYSLQGKKFREKISDEKFKALFASQIFPMLPLTTYEYIKTTDSTSKYKAALAAGINLQILFTLDDERKLAGFVLQPYEEEKLIQQIKWHDNALATALDSAVHKAVIDKMSKTHVHGLSLAVLQGLKVFYYNYGIAKPATDQHPLNKTLYEIGSITKTFTAFILADAVIKKKVQLSDAITKYLPAELAANTSLQAITLEQLANHTSGLPRMPDNISATMKDPSDPYGEYRKEDLYAFIKNYSSGNPTGKNYAYSNLGFGLLGAIMENVYGKSYEDLCKELIFKPSRMNDAYVANISDSSMVASGFNEEGIRVPYWNFKIMQAAGSAKSNTEDMIKYALQFTQKQNRTNKFTPVAELLMTPTFNNNGTKLSLAWHMGSLKDTIDFMEHSGGTYGFRSNIMIVPDKQIAIAGLVNSATEGMIENINRTVLSFIAKP</sequence>
<dbReference type="RefSeq" id="WP_407031788.1">
    <property type="nucleotide sequence ID" value="NZ_JAQGEF010000013.1"/>
</dbReference>
<dbReference type="Proteomes" id="UP001210231">
    <property type="component" value="Unassembled WGS sequence"/>
</dbReference>
<feature type="domain" description="Beta-lactamase-related" evidence="2">
    <location>
        <begin position="261"/>
        <end position="575"/>
    </location>
</feature>
<dbReference type="GO" id="GO:0016787">
    <property type="term" value="F:hydrolase activity"/>
    <property type="evidence" value="ECO:0007669"/>
    <property type="project" value="UniProtKB-KW"/>
</dbReference>
<gene>
    <name evidence="3" type="ORF">O3P16_11635</name>
</gene>
<keyword evidence="1" id="KW-0732">Signal</keyword>
<protein>
    <submittedName>
        <fullName evidence="3">Serine hydrolase</fullName>
    </submittedName>
</protein>
<feature type="chain" id="PRO_5045249877" evidence="1">
    <location>
        <begin position="23"/>
        <end position="590"/>
    </location>
</feature>
<dbReference type="Gene3D" id="3.40.710.10">
    <property type="entry name" value="DD-peptidase/beta-lactamase superfamily"/>
    <property type="match status" value="1"/>
</dbReference>
<dbReference type="PANTHER" id="PTHR46825:SF8">
    <property type="entry name" value="BETA-LACTAMASE-RELATED"/>
    <property type="match status" value="1"/>
</dbReference>
<dbReference type="PANTHER" id="PTHR46825">
    <property type="entry name" value="D-ALANYL-D-ALANINE-CARBOXYPEPTIDASE/ENDOPEPTIDASE AMPH"/>
    <property type="match status" value="1"/>
</dbReference>
<keyword evidence="4" id="KW-1185">Reference proteome</keyword>
<dbReference type="InterPro" id="IPR001466">
    <property type="entry name" value="Beta-lactam-related"/>
</dbReference>
<dbReference type="Pfam" id="PF00144">
    <property type="entry name" value="Beta-lactamase"/>
    <property type="match status" value="1"/>
</dbReference>
<proteinExistence type="predicted"/>
<dbReference type="InterPro" id="IPR050491">
    <property type="entry name" value="AmpC-like"/>
</dbReference>
<dbReference type="SUPFAM" id="SSF56601">
    <property type="entry name" value="beta-lactamase/transpeptidase-like"/>
    <property type="match status" value="1"/>
</dbReference>
<dbReference type="EMBL" id="JAQGEF010000013">
    <property type="protein sequence ID" value="MDA3615462.1"/>
    <property type="molecule type" value="Genomic_DNA"/>
</dbReference>
<feature type="signal peptide" evidence="1">
    <location>
        <begin position="1"/>
        <end position="22"/>
    </location>
</feature>
<evidence type="ECO:0000313" key="3">
    <source>
        <dbReference type="EMBL" id="MDA3615462.1"/>
    </source>
</evidence>